<proteinExistence type="predicted"/>
<dbReference type="InterPro" id="IPR004358">
    <property type="entry name" value="Sig_transdc_His_kin-like_C"/>
</dbReference>
<evidence type="ECO:0000259" key="10">
    <source>
        <dbReference type="PROSITE" id="PS50109"/>
    </source>
</evidence>
<evidence type="ECO:0000256" key="3">
    <source>
        <dbReference type="ARBA" id="ARBA00022553"/>
    </source>
</evidence>
<dbReference type="InterPro" id="IPR003661">
    <property type="entry name" value="HisK_dim/P_dom"/>
</dbReference>
<evidence type="ECO:0000256" key="8">
    <source>
        <dbReference type="ARBA" id="ARBA00023012"/>
    </source>
</evidence>
<dbReference type="SMART" id="SM00388">
    <property type="entry name" value="HisKA"/>
    <property type="match status" value="1"/>
</dbReference>
<sequence>MIVPSRPARTTLALVLAWVVLVAAFTALSVRSAVDRAAVEVDAMGRSLHRLVSQRAAQHDAHLTSLSALALATRPPPLHEIDQVAATILRFYPRITAVDLLSLPGGAGAPDAPAVLTSTRSPTGNAVDPIATATAIAGTAPGATTLIATDAPVGRYRLAKKLPDSEGRLALVLEIDAQQLFDGEERPVWAALTLSTGDRTIVALPATAGLGPAAPSWLPRPHFEKALGSPNQPLLLRLERPLALADLVAPGPFATFAFASAAIIVLAGLLMRQRHMAKRARLAAAEAQQRARIREHEARLAHASRVNAMGEMASGIAHELTQPLTALLSQSQAALRLAAADAAVPSAVAEVLAANVRQAKRAADILTRLRAYVSRTPPRPAVCDLNALVGDVAALARIDLERRSIILDLPAGAPAPLAWVDPVQMEQVVHNLVRNAADAVETRPMGDRRVVVKTEVRGGETRITVADTGCGIAEDVLPRLFEPFFSTKADGMGLGLPLCQSLVERFGGHIVAANRPEGGAQFTVVLPLASGERRAEAAE</sequence>
<accession>A0ABT7AIR7</accession>
<dbReference type="PANTHER" id="PTHR43065:SF46">
    <property type="entry name" value="C4-DICARBOXYLATE TRANSPORT SENSOR PROTEIN DCTB"/>
    <property type="match status" value="1"/>
</dbReference>
<organism evidence="11 12">
    <name type="scientific">Chelatococcus albus</name>
    <dbReference type="NCBI Taxonomy" id="3047466"/>
    <lineage>
        <taxon>Bacteria</taxon>
        <taxon>Pseudomonadati</taxon>
        <taxon>Pseudomonadota</taxon>
        <taxon>Alphaproteobacteria</taxon>
        <taxon>Hyphomicrobiales</taxon>
        <taxon>Chelatococcaceae</taxon>
        <taxon>Chelatococcus</taxon>
    </lineage>
</organism>
<feature type="transmembrane region" description="Helical" evidence="9">
    <location>
        <begin position="247"/>
        <end position="271"/>
    </location>
</feature>
<dbReference type="PRINTS" id="PR00344">
    <property type="entry name" value="BCTRLSENSOR"/>
</dbReference>
<keyword evidence="9" id="KW-1133">Transmembrane helix</keyword>
<dbReference type="EC" id="2.7.13.3" evidence="2"/>
<dbReference type="InterPro" id="IPR005467">
    <property type="entry name" value="His_kinase_dom"/>
</dbReference>
<dbReference type="InterPro" id="IPR036890">
    <property type="entry name" value="HATPase_C_sf"/>
</dbReference>
<comment type="catalytic activity">
    <reaction evidence="1">
        <text>ATP + protein L-histidine = ADP + protein N-phospho-L-histidine.</text>
        <dbReference type="EC" id="2.7.13.3"/>
    </reaction>
</comment>
<dbReference type="EMBL" id="JASJEV010000008">
    <property type="protein sequence ID" value="MDJ1159259.1"/>
    <property type="molecule type" value="Genomic_DNA"/>
</dbReference>
<dbReference type="GO" id="GO:0016301">
    <property type="term" value="F:kinase activity"/>
    <property type="evidence" value="ECO:0007669"/>
    <property type="project" value="UniProtKB-KW"/>
</dbReference>
<dbReference type="SMART" id="SM00387">
    <property type="entry name" value="HATPase_c"/>
    <property type="match status" value="1"/>
</dbReference>
<dbReference type="Pfam" id="PF00512">
    <property type="entry name" value="HisKA"/>
    <property type="match status" value="1"/>
</dbReference>
<evidence type="ECO:0000256" key="4">
    <source>
        <dbReference type="ARBA" id="ARBA00022679"/>
    </source>
</evidence>
<name>A0ABT7AIR7_9HYPH</name>
<dbReference type="PANTHER" id="PTHR43065">
    <property type="entry name" value="SENSOR HISTIDINE KINASE"/>
    <property type="match status" value="1"/>
</dbReference>
<keyword evidence="12" id="KW-1185">Reference proteome</keyword>
<dbReference type="Proteomes" id="UP001321492">
    <property type="component" value="Unassembled WGS sequence"/>
</dbReference>
<gene>
    <name evidence="11" type="ORF">QNA08_13545</name>
</gene>
<keyword evidence="9" id="KW-0812">Transmembrane</keyword>
<protein>
    <recommendedName>
        <fullName evidence="2">histidine kinase</fullName>
        <ecNumber evidence="2">2.7.13.3</ecNumber>
    </recommendedName>
</protein>
<keyword evidence="3" id="KW-0597">Phosphoprotein</keyword>
<dbReference type="InterPro" id="IPR003594">
    <property type="entry name" value="HATPase_dom"/>
</dbReference>
<dbReference type="InterPro" id="IPR036097">
    <property type="entry name" value="HisK_dim/P_sf"/>
</dbReference>
<keyword evidence="6 11" id="KW-0418">Kinase</keyword>
<keyword evidence="7" id="KW-0067">ATP-binding</keyword>
<evidence type="ECO:0000256" key="1">
    <source>
        <dbReference type="ARBA" id="ARBA00000085"/>
    </source>
</evidence>
<dbReference type="Gene3D" id="3.30.565.10">
    <property type="entry name" value="Histidine kinase-like ATPase, C-terminal domain"/>
    <property type="match status" value="1"/>
</dbReference>
<evidence type="ECO:0000313" key="12">
    <source>
        <dbReference type="Proteomes" id="UP001321492"/>
    </source>
</evidence>
<evidence type="ECO:0000256" key="2">
    <source>
        <dbReference type="ARBA" id="ARBA00012438"/>
    </source>
</evidence>
<evidence type="ECO:0000313" key="11">
    <source>
        <dbReference type="EMBL" id="MDJ1159259.1"/>
    </source>
</evidence>
<dbReference type="SUPFAM" id="SSF55874">
    <property type="entry name" value="ATPase domain of HSP90 chaperone/DNA topoisomerase II/histidine kinase"/>
    <property type="match status" value="1"/>
</dbReference>
<evidence type="ECO:0000256" key="7">
    <source>
        <dbReference type="ARBA" id="ARBA00022840"/>
    </source>
</evidence>
<dbReference type="CDD" id="cd00082">
    <property type="entry name" value="HisKA"/>
    <property type="match status" value="1"/>
</dbReference>
<keyword evidence="9" id="KW-0472">Membrane</keyword>
<dbReference type="PROSITE" id="PS50109">
    <property type="entry name" value="HIS_KIN"/>
    <property type="match status" value="1"/>
</dbReference>
<comment type="caution">
    <text evidence="11">The sequence shown here is derived from an EMBL/GenBank/DDBJ whole genome shotgun (WGS) entry which is preliminary data.</text>
</comment>
<dbReference type="Gene3D" id="1.10.287.130">
    <property type="match status" value="1"/>
</dbReference>
<dbReference type="SUPFAM" id="SSF47384">
    <property type="entry name" value="Homodimeric domain of signal transducing histidine kinase"/>
    <property type="match status" value="1"/>
</dbReference>
<reference evidence="11 12" key="1">
    <citation type="submission" date="2023-05" db="EMBL/GenBank/DDBJ databases">
        <title>Chelatococcus sp. nov., a moderately thermophilic bacterium isolated from hot spring microbial mat.</title>
        <authorList>
            <person name="Hu C.-J."/>
            <person name="Li W.-J."/>
        </authorList>
    </citation>
    <scope>NUCLEOTIDE SEQUENCE [LARGE SCALE GENOMIC DNA]</scope>
    <source>
        <strain evidence="11 12">SYSU G07232</strain>
    </source>
</reference>
<dbReference type="Pfam" id="PF02518">
    <property type="entry name" value="HATPase_c"/>
    <property type="match status" value="1"/>
</dbReference>
<evidence type="ECO:0000256" key="5">
    <source>
        <dbReference type="ARBA" id="ARBA00022741"/>
    </source>
</evidence>
<keyword evidence="8" id="KW-0902">Two-component regulatory system</keyword>
<keyword evidence="5" id="KW-0547">Nucleotide-binding</keyword>
<evidence type="ECO:0000256" key="6">
    <source>
        <dbReference type="ARBA" id="ARBA00022777"/>
    </source>
</evidence>
<feature type="domain" description="Histidine kinase" evidence="10">
    <location>
        <begin position="315"/>
        <end position="530"/>
    </location>
</feature>
<keyword evidence="4" id="KW-0808">Transferase</keyword>
<evidence type="ECO:0000256" key="9">
    <source>
        <dbReference type="SAM" id="Phobius"/>
    </source>
</evidence>